<reference evidence="2 3" key="1">
    <citation type="journal article" date="2011" name="Stand. Genomic Sci.">
        <title>Non-contiguous finished genome sequence and contextual data of the filamentous soil bacterium Ktedonobacter racemifer type strain (SOSP1-21).</title>
        <authorList>
            <person name="Chang Y.J."/>
            <person name="Land M."/>
            <person name="Hauser L."/>
            <person name="Chertkov O."/>
            <person name="Del Rio T.G."/>
            <person name="Nolan M."/>
            <person name="Copeland A."/>
            <person name="Tice H."/>
            <person name="Cheng J.F."/>
            <person name="Lucas S."/>
            <person name="Han C."/>
            <person name="Goodwin L."/>
            <person name="Pitluck S."/>
            <person name="Ivanova N."/>
            <person name="Ovchinikova G."/>
            <person name="Pati A."/>
            <person name="Chen A."/>
            <person name="Palaniappan K."/>
            <person name="Mavromatis K."/>
            <person name="Liolios K."/>
            <person name="Brettin T."/>
            <person name="Fiebig A."/>
            <person name="Rohde M."/>
            <person name="Abt B."/>
            <person name="Goker M."/>
            <person name="Detter J.C."/>
            <person name="Woyke T."/>
            <person name="Bristow J."/>
            <person name="Eisen J.A."/>
            <person name="Markowitz V."/>
            <person name="Hugenholtz P."/>
            <person name="Kyrpides N.C."/>
            <person name="Klenk H.P."/>
            <person name="Lapidus A."/>
        </authorList>
    </citation>
    <scope>NUCLEOTIDE SEQUENCE [LARGE SCALE GENOMIC DNA]</scope>
    <source>
        <strain evidence="3">DSM 44963</strain>
    </source>
</reference>
<protein>
    <recommendedName>
        <fullName evidence="4">Peptidase C39-like domain-containing protein</fullName>
    </recommendedName>
</protein>
<dbReference type="InParanoid" id="D6TRS3"/>
<dbReference type="Proteomes" id="UP000004508">
    <property type="component" value="Unassembled WGS sequence"/>
</dbReference>
<organism evidence="2 3">
    <name type="scientific">Ktedonobacter racemifer DSM 44963</name>
    <dbReference type="NCBI Taxonomy" id="485913"/>
    <lineage>
        <taxon>Bacteria</taxon>
        <taxon>Bacillati</taxon>
        <taxon>Chloroflexota</taxon>
        <taxon>Ktedonobacteria</taxon>
        <taxon>Ktedonobacterales</taxon>
        <taxon>Ktedonobacteraceae</taxon>
        <taxon>Ktedonobacter</taxon>
    </lineage>
</organism>
<feature type="chain" id="PRO_5003088363" description="Peptidase C39-like domain-containing protein" evidence="1">
    <location>
        <begin position="26"/>
        <end position="333"/>
    </location>
</feature>
<evidence type="ECO:0008006" key="4">
    <source>
        <dbReference type="Google" id="ProtNLM"/>
    </source>
</evidence>
<dbReference type="EMBL" id="ADVG01000002">
    <property type="protein sequence ID" value="EFH86025.1"/>
    <property type="molecule type" value="Genomic_DNA"/>
</dbReference>
<evidence type="ECO:0000256" key="1">
    <source>
        <dbReference type="SAM" id="SignalP"/>
    </source>
</evidence>
<dbReference type="RefSeq" id="WP_007909976.1">
    <property type="nucleotide sequence ID" value="NZ_ADVG01000002.1"/>
</dbReference>
<gene>
    <name evidence="2" type="ORF">Krac_7291</name>
</gene>
<keyword evidence="1" id="KW-0732">Signal</keyword>
<feature type="signal peptide" evidence="1">
    <location>
        <begin position="1"/>
        <end position="25"/>
    </location>
</feature>
<proteinExistence type="predicted"/>
<keyword evidence="3" id="KW-1185">Reference proteome</keyword>
<evidence type="ECO:0000313" key="2">
    <source>
        <dbReference type="EMBL" id="EFH86025.1"/>
    </source>
</evidence>
<sequence>MKRSRLKLKVLFLALALAFYSLSLGTTTTLAHTTRQASGTGIGSGSPLAANGKAHAYQIDVAAITADKLSGKIHANPRHNNSLIPLANHSGNPPAYYYLDTSYADWILEPPSSGKDAKGYNYVDGLFGLFCGPGAATVSLDYWNNVNTRAVGLHAYSTPNTTTWWGDSNPGGLKDTAYLMYLATQVKPPSYVSPGMMTWAGNNTTTYLQDLVDAMNWESSNHSSTWQSKPFYLIVSNPTLSQLQTDVAIDIYNNGIPPVVLVNDAYLPDWANSPYKGHGHYVSIIGYNNSAGTFTYEETCGPATCGTSAYGQHTISQQQLLNGILNYGGSLVW</sequence>
<dbReference type="AlphaFoldDB" id="D6TRS3"/>
<evidence type="ECO:0000313" key="3">
    <source>
        <dbReference type="Proteomes" id="UP000004508"/>
    </source>
</evidence>
<comment type="caution">
    <text evidence="2">The sequence shown here is derived from an EMBL/GenBank/DDBJ whole genome shotgun (WGS) entry which is preliminary data.</text>
</comment>
<name>D6TRS3_KTERA</name>
<accession>D6TRS3</accession>